<evidence type="ECO:0000313" key="1">
    <source>
        <dbReference type="EMBL" id="MBU3876644.1"/>
    </source>
</evidence>
<dbReference type="EMBL" id="JABACJ020000011">
    <property type="protein sequence ID" value="MBU3876644.1"/>
    <property type="molecule type" value="Genomic_DNA"/>
</dbReference>
<sequence>MKRTGIYFQLKDGAREGYVEAHKNIWPQMREVLNEAGIQNYSIWNLGQKLFAYYETEDEEQTQKVLACSEVYGRWRDMMEEFVYIEEGTGTKEWPMELVFYNQGKEREDL</sequence>
<accession>A0ABS6D585</accession>
<reference evidence="1 2" key="1">
    <citation type="submission" date="2021-06" db="EMBL/GenBank/DDBJ databases">
        <title>Faecalicatena sp. nov. isolated from porcine feces.</title>
        <authorList>
            <person name="Oh B.S."/>
            <person name="Lee J.H."/>
        </authorList>
    </citation>
    <scope>NUCLEOTIDE SEQUENCE [LARGE SCALE GENOMIC DNA]</scope>
    <source>
        <strain evidence="1 2">AGMB00832</strain>
    </source>
</reference>
<comment type="caution">
    <text evidence="1">The sequence shown here is derived from an EMBL/GenBank/DDBJ whole genome shotgun (WGS) entry which is preliminary data.</text>
</comment>
<dbReference type="Pfam" id="PF05336">
    <property type="entry name" value="rhaM"/>
    <property type="match status" value="1"/>
</dbReference>
<dbReference type="InterPro" id="IPR008000">
    <property type="entry name" value="Rham/fucose_mutarotase"/>
</dbReference>
<dbReference type="Proteomes" id="UP000723714">
    <property type="component" value="Unassembled WGS sequence"/>
</dbReference>
<dbReference type="PANTHER" id="PTHR34389">
    <property type="entry name" value="L-RHAMNOSE MUTAROTASE"/>
    <property type="match status" value="1"/>
</dbReference>
<dbReference type="PANTHER" id="PTHR34389:SF2">
    <property type="entry name" value="L-RHAMNOSE MUTAROTASE"/>
    <property type="match status" value="1"/>
</dbReference>
<keyword evidence="2" id="KW-1185">Reference proteome</keyword>
<name>A0ABS6D585_9FIRM</name>
<organism evidence="1 2">
    <name type="scientific">Faecalicatena faecalis</name>
    <dbReference type="NCBI Taxonomy" id="2726362"/>
    <lineage>
        <taxon>Bacteria</taxon>
        <taxon>Bacillati</taxon>
        <taxon>Bacillota</taxon>
        <taxon>Clostridia</taxon>
        <taxon>Lachnospirales</taxon>
        <taxon>Lachnospiraceae</taxon>
        <taxon>Faecalicatena</taxon>
    </lineage>
</organism>
<evidence type="ECO:0000313" key="2">
    <source>
        <dbReference type="Proteomes" id="UP000723714"/>
    </source>
</evidence>
<protein>
    <submittedName>
        <fullName evidence="1">L-rhamnose mutarotase</fullName>
    </submittedName>
</protein>
<gene>
    <name evidence="1" type="ORF">HGO97_012600</name>
</gene>
<dbReference type="RefSeq" id="WP_216242168.1">
    <property type="nucleotide sequence ID" value="NZ_JABACJ020000011.1"/>
</dbReference>
<proteinExistence type="predicted"/>